<organism evidence="1 2">
    <name type="scientific">Bosea lupini</name>
    <dbReference type="NCBI Taxonomy" id="1036779"/>
    <lineage>
        <taxon>Bacteria</taxon>
        <taxon>Pseudomonadati</taxon>
        <taxon>Pseudomonadota</taxon>
        <taxon>Alphaproteobacteria</taxon>
        <taxon>Hyphomicrobiales</taxon>
        <taxon>Boseaceae</taxon>
        <taxon>Bosea</taxon>
    </lineage>
</organism>
<dbReference type="RefSeq" id="WP_091842620.1">
    <property type="nucleotide sequence ID" value="NZ_FOAN01000015.1"/>
</dbReference>
<accession>A0A1H7ZPK0</accession>
<reference evidence="2" key="1">
    <citation type="submission" date="2016-10" db="EMBL/GenBank/DDBJ databases">
        <authorList>
            <person name="Varghese N."/>
            <person name="Submissions S."/>
        </authorList>
    </citation>
    <scope>NUCLEOTIDE SEQUENCE [LARGE SCALE GENOMIC DNA]</scope>
    <source>
        <strain evidence="2">LMG 26383,CCUG 61248,R- 45681</strain>
    </source>
</reference>
<evidence type="ECO:0000313" key="2">
    <source>
        <dbReference type="Proteomes" id="UP000199664"/>
    </source>
</evidence>
<keyword evidence="1" id="KW-0418">Kinase</keyword>
<dbReference type="AlphaFoldDB" id="A0A1H7ZPK0"/>
<gene>
    <name evidence="1" type="ORF">SAMN04515666_11529</name>
</gene>
<evidence type="ECO:0000313" key="1">
    <source>
        <dbReference type="EMBL" id="SEM59488.1"/>
    </source>
</evidence>
<keyword evidence="1" id="KW-0808">Transferase</keyword>
<keyword evidence="2" id="KW-1185">Reference proteome</keyword>
<dbReference type="GO" id="GO:0016301">
    <property type="term" value="F:kinase activity"/>
    <property type="evidence" value="ECO:0007669"/>
    <property type="project" value="UniProtKB-KW"/>
</dbReference>
<dbReference type="OrthoDB" id="9805913at2"/>
<dbReference type="Proteomes" id="UP000199664">
    <property type="component" value="Unassembled WGS sequence"/>
</dbReference>
<sequence length="66" mass="7627">MTSEQRYAEAYVWALLPGQTQPVVAGRLAREGRSFLFNYGRSYLAREEAVSLYEPELPFARRRPFG</sequence>
<name>A0A1H7ZPK0_9HYPH</name>
<protein>
    <submittedName>
        <fullName evidence="1">Serine/threonine-protein kinase HipA</fullName>
    </submittedName>
</protein>
<dbReference type="STRING" id="1036779.SAMN04515666_11529"/>
<proteinExistence type="predicted"/>
<dbReference type="EMBL" id="FOAN01000015">
    <property type="protein sequence ID" value="SEM59488.1"/>
    <property type="molecule type" value="Genomic_DNA"/>
</dbReference>